<evidence type="ECO:0000313" key="4">
    <source>
        <dbReference type="EMBL" id="ACS79719.1"/>
    </source>
</evidence>
<dbReference type="InterPro" id="IPR041698">
    <property type="entry name" value="Methyltransf_25"/>
</dbReference>
<keyword evidence="2 4" id="KW-0808">Transferase</keyword>
<dbReference type="CDD" id="cd02440">
    <property type="entry name" value="AdoMet_MTases"/>
    <property type="match status" value="1"/>
</dbReference>
<dbReference type="OrthoDB" id="9804312at2"/>
<dbReference type="Proteomes" id="UP000002601">
    <property type="component" value="Chromosome"/>
</dbReference>
<dbReference type="AlphaFoldDB" id="C6BT15"/>
<evidence type="ECO:0000259" key="3">
    <source>
        <dbReference type="Pfam" id="PF13649"/>
    </source>
</evidence>
<dbReference type="PANTHER" id="PTHR43861">
    <property type="entry name" value="TRANS-ACONITATE 2-METHYLTRANSFERASE-RELATED"/>
    <property type="match status" value="1"/>
</dbReference>
<dbReference type="GO" id="GO:0032259">
    <property type="term" value="P:methylation"/>
    <property type="evidence" value="ECO:0007669"/>
    <property type="project" value="UniProtKB-KW"/>
</dbReference>
<feature type="domain" description="Methyltransferase" evidence="3">
    <location>
        <begin position="42"/>
        <end position="131"/>
    </location>
</feature>
<dbReference type="GO" id="GO:0008168">
    <property type="term" value="F:methyltransferase activity"/>
    <property type="evidence" value="ECO:0007669"/>
    <property type="project" value="UniProtKB-KW"/>
</dbReference>
<dbReference type="EMBL" id="CP001649">
    <property type="protein sequence ID" value="ACS79719.1"/>
    <property type="molecule type" value="Genomic_DNA"/>
</dbReference>
<dbReference type="RefSeq" id="WP_015851535.1">
    <property type="nucleotide sequence ID" value="NC_012881.1"/>
</dbReference>
<dbReference type="PANTHER" id="PTHR43861:SF1">
    <property type="entry name" value="TRANS-ACONITATE 2-METHYLTRANSFERASE"/>
    <property type="match status" value="1"/>
</dbReference>
<gene>
    <name evidence="4" type="ordered locus">Desal_1657</name>
</gene>
<sequence>MDLHSLEFYNANAKQYAEQTMALDVSHLYDKFLPHLAVGSHILDVGCGSGRDSLHFINQGYKVTAFDGSPEIVAQANTILPIKAKVMLFDEMDFEPKSFDGIWACASLLHLLSDELPIIIRKLRTFLKDDGVFFCSFKLGDGLRTDSHGRRFLDMTKEGLRRVLEECGYGGIDVFTNDGVGGEIWVNVFWSCR</sequence>
<dbReference type="InterPro" id="IPR029063">
    <property type="entry name" value="SAM-dependent_MTases_sf"/>
</dbReference>
<evidence type="ECO:0000256" key="2">
    <source>
        <dbReference type="ARBA" id="ARBA00022679"/>
    </source>
</evidence>
<evidence type="ECO:0000256" key="1">
    <source>
        <dbReference type="ARBA" id="ARBA00022603"/>
    </source>
</evidence>
<dbReference type="KEGG" id="dsa:Desal_1657"/>
<organism evidence="4 5">
    <name type="scientific">Maridesulfovibrio salexigens (strain ATCC 14822 / DSM 2638 / NCIMB 8403 / VKM B-1763)</name>
    <name type="common">Desulfovibrio salexigens</name>
    <dbReference type="NCBI Taxonomy" id="526222"/>
    <lineage>
        <taxon>Bacteria</taxon>
        <taxon>Pseudomonadati</taxon>
        <taxon>Thermodesulfobacteriota</taxon>
        <taxon>Desulfovibrionia</taxon>
        <taxon>Desulfovibrionales</taxon>
        <taxon>Desulfovibrionaceae</taxon>
        <taxon>Maridesulfovibrio</taxon>
    </lineage>
</organism>
<dbReference type="Gene3D" id="3.40.50.150">
    <property type="entry name" value="Vaccinia Virus protein VP39"/>
    <property type="match status" value="1"/>
</dbReference>
<evidence type="ECO:0000313" key="5">
    <source>
        <dbReference type="Proteomes" id="UP000002601"/>
    </source>
</evidence>
<dbReference type="eggNOG" id="COG2227">
    <property type="taxonomic scope" value="Bacteria"/>
</dbReference>
<dbReference type="STRING" id="526222.Desal_1657"/>
<reference evidence="4 5" key="1">
    <citation type="submission" date="2009-06" db="EMBL/GenBank/DDBJ databases">
        <title>Complete sequence of Desulfovibrio salexigens DSM 2638.</title>
        <authorList>
            <consortium name="US DOE Joint Genome Institute"/>
            <person name="Lucas S."/>
            <person name="Copeland A."/>
            <person name="Lapidus A."/>
            <person name="Glavina del Rio T."/>
            <person name="Tice H."/>
            <person name="Bruce D."/>
            <person name="Goodwin L."/>
            <person name="Pitluck S."/>
            <person name="Munk A.C."/>
            <person name="Brettin T."/>
            <person name="Detter J.C."/>
            <person name="Han C."/>
            <person name="Tapia R."/>
            <person name="Larimer F."/>
            <person name="Land M."/>
            <person name="Hauser L."/>
            <person name="Kyrpides N."/>
            <person name="Anderson I."/>
            <person name="Wall J.D."/>
            <person name="Arkin A.P."/>
            <person name="Dehal P."/>
            <person name="Chivian D."/>
            <person name="Giles B."/>
            <person name="Hazen T.C."/>
        </authorList>
    </citation>
    <scope>NUCLEOTIDE SEQUENCE [LARGE SCALE GENOMIC DNA]</scope>
    <source>
        <strain evidence="5">ATCC 14822 / DSM 2638 / NCIMB 8403 / VKM B-1763</strain>
    </source>
</reference>
<name>C6BT15_MARSD</name>
<dbReference type="Pfam" id="PF13649">
    <property type="entry name" value="Methyltransf_25"/>
    <property type="match status" value="1"/>
</dbReference>
<accession>C6BT15</accession>
<keyword evidence="5" id="KW-1185">Reference proteome</keyword>
<dbReference type="HOGENOM" id="CLU_057823_2_1_7"/>
<dbReference type="SUPFAM" id="SSF53335">
    <property type="entry name" value="S-adenosyl-L-methionine-dependent methyltransferases"/>
    <property type="match status" value="1"/>
</dbReference>
<keyword evidence="1 4" id="KW-0489">Methyltransferase</keyword>
<protein>
    <submittedName>
        <fullName evidence="4">Methyltransferase type 11</fullName>
    </submittedName>
</protein>
<proteinExistence type="predicted"/>